<keyword evidence="3" id="KW-1185">Reference proteome</keyword>
<feature type="compositionally biased region" description="Polar residues" evidence="1">
    <location>
        <begin position="8"/>
        <end position="31"/>
    </location>
</feature>
<feature type="region of interest" description="Disordered" evidence="1">
    <location>
        <begin position="1"/>
        <end position="107"/>
    </location>
</feature>
<sequence>MSIKERTLSFQDENMSSQEKNEKMSPQGSTRSVKDNKNAFPDDKLSFQGTLNKSSKPSVVSNSDIAKHKGMHRPSPSRKGKKTPTQLSETAVSKQENSPNKQPGLYSHKPSVEEYFAEGMERYRLELELEAKERARLGSAEKGWPPARTPSFGLLGDVLDRQLRNLVMITRACQTDWKWMRMAVRWRHARIIDSSHPPPRVTAAIEYDLDTIPVSSTVSFKQQVNVIQDHASKISKQ</sequence>
<feature type="compositionally biased region" description="Basic and acidic residues" evidence="1">
    <location>
        <begin position="32"/>
        <end position="45"/>
    </location>
</feature>
<comment type="caution">
    <text evidence="2">The sequence shown here is derived from an EMBL/GenBank/DDBJ whole genome shotgun (WGS) entry which is preliminary data.</text>
</comment>
<feature type="compositionally biased region" description="Polar residues" evidence="1">
    <location>
        <begin position="83"/>
        <end position="101"/>
    </location>
</feature>
<dbReference type="AlphaFoldDB" id="A0A3S1A025"/>
<protein>
    <submittedName>
        <fullName evidence="2">Uncharacterized protein</fullName>
    </submittedName>
</protein>
<organism evidence="2 3">
    <name type="scientific">Elysia chlorotica</name>
    <name type="common">Eastern emerald elysia</name>
    <name type="synonym">Sea slug</name>
    <dbReference type="NCBI Taxonomy" id="188477"/>
    <lineage>
        <taxon>Eukaryota</taxon>
        <taxon>Metazoa</taxon>
        <taxon>Spiralia</taxon>
        <taxon>Lophotrochozoa</taxon>
        <taxon>Mollusca</taxon>
        <taxon>Gastropoda</taxon>
        <taxon>Heterobranchia</taxon>
        <taxon>Euthyneura</taxon>
        <taxon>Panpulmonata</taxon>
        <taxon>Sacoglossa</taxon>
        <taxon>Placobranchoidea</taxon>
        <taxon>Plakobranchidae</taxon>
        <taxon>Elysia</taxon>
    </lineage>
</organism>
<dbReference type="OrthoDB" id="6161789at2759"/>
<feature type="compositionally biased region" description="Basic residues" evidence="1">
    <location>
        <begin position="68"/>
        <end position="82"/>
    </location>
</feature>
<dbReference type="Proteomes" id="UP000271974">
    <property type="component" value="Unassembled WGS sequence"/>
</dbReference>
<feature type="non-terminal residue" evidence="2">
    <location>
        <position position="237"/>
    </location>
</feature>
<name>A0A3S1A025_ELYCH</name>
<evidence type="ECO:0000256" key="1">
    <source>
        <dbReference type="SAM" id="MobiDB-lite"/>
    </source>
</evidence>
<gene>
    <name evidence="2" type="ORF">EGW08_001284</name>
</gene>
<dbReference type="EMBL" id="RQTK01000021">
    <property type="protein sequence ID" value="RUS90980.1"/>
    <property type="molecule type" value="Genomic_DNA"/>
</dbReference>
<reference evidence="2 3" key="1">
    <citation type="submission" date="2019-01" db="EMBL/GenBank/DDBJ databases">
        <title>A draft genome assembly of the solar-powered sea slug Elysia chlorotica.</title>
        <authorList>
            <person name="Cai H."/>
            <person name="Li Q."/>
            <person name="Fang X."/>
            <person name="Li J."/>
            <person name="Curtis N.E."/>
            <person name="Altenburger A."/>
            <person name="Shibata T."/>
            <person name="Feng M."/>
            <person name="Maeda T."/>
            <person name="Schwartz J.A."/>
            <person name="Shigenobu S."/>
            <person name="Lundholm N."/>
            <person name="Nishiyama T."/>
            <person name="Yang H."/>
            <person name="Hasebe M."/>
            <person name="Li S."/>
            <person name="Pierce S.K."/>
            <person name="Wang J."/>
        </authorList>
    </citation>
    <scope>NUCLEOTIDE SEQUENCE [LARGE SCALE GENOMIC DNA]</scope>
    <source>
        <strain evidence="2">EC2010</strain>
        <tissue evidence="2">Whole organism of an adult</tissue>
    </source>
</reference>
<accession>A0A3S1A025</accession>
<evidence type="ECO:0000313" key="3">
    <source>
        <dbReference type="Proteomes" id="UP000271974"/>
    </source>
</evidence>
<proteinExistence type="predicted"/>
<feature type="compositionally biased region" description="Low complexity" evidence="1">
    <location>
        <begin position="52"/>
        <end position="63"/>
    </location>
</feature>
<evidence type="ECO:0000313" key="2">
    <source>
        <dbReference type="EMBL" id="RUS90980.1"/>
    </source>
</evidence>